<sequence length="564" mass="61804">MDAQAVVDELRRIGVETARAEVKDAAGGCPTSVRETLSAFANTNGGTVLLGVDYTSLQPVDIDAPRIRDALAGMAANDMTPPVRGEISIEQIDGDHPVVVMEVPEIAPEEKPCYITTRGKYGGSFTRVDEGDRRLTDYEVDRLTEQRTQPTYDREPVPDATVDDLDPTAVAALITHMQQRQPRAFAGLDTGSCLRRLNVVCLDHGILRPTLAGLLTFGTYPQQFHPQLGMSVVVHPTVVSGDTGAMGERFTDNQTVDGSLAEMVERALEILVRHMSRASVVEAHGRTDRLEYPLGVVRELLVNAVMHRDYSPGARGTQVQVELFPDRLVVRSPGGFYGPVDPTRFGQPDVSSSRNTVLARLLSESPTSDGRMLAENRGSGIPTIFRQLNRAGMLPPDFDGNLTRVQVTVPHHALMTPEVLDWISSLGQEGLSQHQTQALALLHAGRPVRNQTLQNWGAHPNDATRALGDLVHRGLVLRTGGRRGAQYLLDPGYEAPHRRRARTDRQEVALTALEREGELTSHAIADLLEVSYVTAVNELNALIDQGLVEATAPPRSRNRRYRPR</sequence>
<dbReference type="PANTHER" id="PTHR30595:SF6">
    <property type="entry name" value="SCHLAFEN ALBA-2 DOMAIN-CONTAINING PROTEIN"/>
    <property type="match status" value="1"/>
</dbReference>
<keyword evidence="2" id="KW-0378">Hydrolase</keyword>
<dbReference type="AlphaFoldDB" id="A0A1R4IK08"/>
<keyword evidence="2" id="KW-0547">Nucleotide-binding</keyword>
<dbReference type="Gene3D" id="3.30.565.60">
    <property type="match status" value="1"/>
</dbReference>
<dbReference type="SUPFAM" id="SSF46785">
    <property type="entry name" value="Winged helix' DNA-binding domain"/>
    <property type="match status" value="1"/>
</dbReference>
<dbReference type="InterPro" id="IPR036388">
    <property type="entry name" value="WH-like_DNA-bd_sf"/>
</dbReference>
<keyword evidence="3" id="KW-1185">Reference proteome</keyword>
<dbReference type="InterPro" id="IPR036390">
    <property type="entry name" value="WH_DNA-bd_sf"/>
</dbReference>
<keyword evidence="2" id="KW-0067">ATP-binding</keyword>
<dbReference type="InterPro" id="IPR038461">
    <property type="entry name" value="Schlafen_AlbA_2_dom_sf"/>
</dbReference>
<evidence type="ECO:0000313" key="2">
    <source>
        <dbReference type="EMBL" id="SJN20079.1"/>
    </source>
</evidence>
<dbReference type="STRING" id="1255658.FM114_02190"/>
<dbReference type="InterPro" id="IPR007421">
    <property type="entry name" value="Schlafen_AlbA_2_dom"/>
</dbReference>
<evidence type="ECO:0000259" key="1">
    <source>
        <dbReference type="Pfam" id="PF04326"/>
    </source>
</evidence>
<name>A0A1R4IK08_9ACTN</name>
<feature type="domain" description="Schlafen AlbA-2" evidence="1">
    <location>
        <begin position="18"/>
        <end position="135"/>
    </location>
</feature>
<proteinExistence type="predicted"/>
<dbReference type="InterPro" id="IPR038475">
    <property type="entry name" value="RecG_C_sf"/>
</dbReference>
<dbReference type="Gene3D" id="1.10.10.10">
    <property type="entry name" value="Winged helix-like DNA-binding domain superfamily/Winged helix DNA-binding domain"/>
    <property type="match status" value="1"/>
</dbReference>
<dbReference type="Pfam" id="PF13749">
    <property type="entry name" value="HATPase_c_4"/>
    <property type="match status" value="1"/>
</dbReference>
<protein>
    <submittedName>
        <fullName evidence="2">ATP-dependent DNA helicase</fullName>
    </submittedName>
</protein>
<organism evidence="2 3">
    <name type="scientific">Luteococcus japonicus LSP_Lj1</name>
    <dbReference type="NCBI Taxonomy" id="1255658"/>
    <lineage>
        <taxon>Bacteria</taxon>
        <taxon>Bacillati</taxon>
        <taxon>Actinomycetota</taxon>
        <taxon>Actinomycetes</taxon>
        <taxon>Propionibacteriales</taxon>
        <taxon>Propionibacteriaceae</taxon>
        <taxon>Luteococcus</taxon>
    </lineage>
</organism>
<dbReference type="EMBL" id="FUKQ01000010">
    <property type="protein sequence ID" value="SJN20079.1"/>
    <property type="molecule type" value="Genomic_DNA"/>
</dbReference>
<accession>A0A1R4IK08</accession>
<gene>
    <name evidence="2" type="ORF">FM114_02190</name>
</gene>
<reference evidence="2 3" key="1">
    <citation type="submission" date="2017-02" db="EMBL/GenBank/DDBJ databases">
        <authorList>
            <person name="Peterson S.W."/>
        </authorList>
    </citation>
    <scope>NUCLEOTIDE SEQUENCE [LARGE SCALE GENOMIC DNA]</scope>
    <source>
        <strain evidence="2 3">LSP_Lj1</strain>
    </source>
</reference>
<dbReference type="Pfam" id="PF04326">
    <property type="entry name" value="SLFN_AlbA_2"/>
    <property type="match status" value="1"/>
</dbReference>
<keyword evidence="2" id="KW-0347">Helicase</keyword>
<dbReference type="PANTHER" id="PTHR30595">
    <property type="entry name" value="GLPR-RELATED TRANSCRIPTIONAL REPRESSOR"/>
    <property type="match status" value="1"/>
</dbReference>
<dbReference type="RefSeq" id="WP_179110559.1">
    <property type="nucleotide sequence ID" value="NZ_FUKQ01000010.1"/>
</dbReference>
<evidence type="ECO:0000313" key="3">
    <source>
        <dbReference type="Proteomes" id="UP000188342"/>
    </source>
</evidence>
<dbReference type="Gene3D" id="3.30.950.30">
    <property type="entry name" value="Schlafen, AAA domain"/>
    <property type="match status" value="1"/>
</dbReference>
<dbReference type="Proteomes" id="UP000188342">
    <property type="component" value="Unassembled WGS sequence"/>
</dbReference>
<dbReference type="GO" id="GO:0004386">
    <property type="term" value="F:helicase activity"/>
    <property type="evidence" value="ECO:0007669"/>
    <property type="project" value="UniProtKB-KW"/>
</dbReference>